<evidence type="ECO:0008006" key="5">
    <source>
        <dbReference type="Google" id="ProtNLM"/>
    </source>
</evidence>
<proteinExistence type="predicted"/>
<dbReference type="AlphaFoldDB" id="A0AAN9VE42"/>
<dbReference type="EMBL" id="JAZDUA010000711">
    <property type="protein sequence ID" value="KAK7789751.1"/>
    <property type="molecule type" value="Genomic_DNA"/>
</dbReference>
<feature type="compositionally biased region" description="Basic and acidic residues" evidence="1">
    <location>
        <begin position="43"/>
        <end position="70"/>
    </location>
</feature>
<protein>
    <recommendedName>
        <fullName evidence="5">Accessory gland protein</fullName>
    </recommendedName>
</protein>
<keyword evidence="2" id="KW-0732">Signal</keyword>
<name>A0AAN9VE42_9ORTH</name>
<feature type="region of interest" description="Disordered" evidence="1">
    <location>
        <begin position="21"/>
        <end position="75"/>
    </location>
</feature>
<dbReference type="Proteomes" id="UP001378592">
    <property type="component" value="Unassembled WGS sequence"/>
</dbReference>
<evidence type="ECO:0000256" key="1">
    <source>
        <dbReference type="SAM" id="MobiDB-lite"/>
    </source>
</evidence>
<sequence>MRSLQALCAVALAAACVASALASPPRRSDRTGKPDVIPPRNPKLSEDDPDISRSRNPRHPDTSGETKRSFTADTFQKISHPRNNAFLKNFSKSKKLRRTECKPFPKVVPNIIVTCSDSSRKCEATCKKGYKFEDHNESTVNFFCRNGQWVNSTEREKVFPLCKRV</sequence>
<evidence type="ECO:0000313" key="3">
    <source>
        <dbReference type="EMBL" id="KAK7789751.1"/>
    </source>
</evidence>
<reference evidence="3 4" key="1">
    <citation type="submission" date="2024-03" db="EMBL/GenBank/DDBJ databases">
        <title>The genome assembly and annotation of the cricket Gryllus longicercus Weissman &amp; Gray.</title>
        <authorList>
            <person name="Szrajer S."/>
            <person name="Gray D."/>
            <person name="Ylla G."/>
        </authorList>
    </citation>
    <scope>NUCLEOTIDE SEQUENCE [LARGE SCALE GENOMIC DNA]</scope>
    <source>
        <strain evidence="3">DAG 2021-001</strain>
        <tissue evidence="3">Whole body minus gut</tissue>
    </source>
</reference>
<gene>
    <name evidence="3" type="ORF">R5R35_005171</name>
</gene>
<dbReference type="PROSITE" id="PS51257">
    <property type="entry name" value="PROKAR_LIPOPROTEIN"/>
    <property type="match status" value="1"/>
</dbReference>
<comment type="caution">
    <text evidence="3">The sequence shown here is derived from an EMBL/GenBank/DDBJ whole genome shotgun (WGS) entry which is preliminary data.</text>
</comment>
<organism evidence="3 4">
    <name type="scientific">Gryllus longicercus</name>
    <dbReference type="NCBI Taxonomy" id="2509291"/>
    <lineage>
        <taxon>Eukaryota</taxon>
        <taxon>Metazoa</taxon>
        <taxon>Ecdysozoa</taxon>
        <taxon>Arthropoda</taxon>
        <taxon>Hexapoda</taxon>
        <taxon>Insecta</taxon>
        <taxon>Pterygota</taxon>
        <taxon>Neoptera</taxon>
        <taxon>Polyneoptera</taxon>
        <taxon>Orthoptera</taxon>
        <taxon>Ensifera</taxon>
        <taxon>Gryllidea</taxon>
        <taxon>Grylloidea</taxon>
        <taxon>Gryllidae</taxon>
        <taxon>Gryllinae</taxon>
        <taxon>Gryllus</taxon>
    </lineage>
</organism>
<evidence type="ECO:0000313" key="4">
    <source>
        <dbReference type="Proteomes" id="UP001378592"/>
    </source>
</evidence>
<evidence type="ECO:0000256" key="2">
    <source>
        <dbReference type="SAM" id="SignalP"/>
    </source>
</evidence>
<feature type="chain" id="PRO_5043006032" description="Accessory gland protein" evidence="2">
    <location>
        <begin position="23"/>
        <end position="165"/>
    </location>
</feature>
<accession>A0AAN9VE42</accession>
<keyword evidence="4" id="KW-1185">Reference proteome</keyword>
<feature type="signal peptide" evidence="2">
    <location>
        <begin position="1"/>
        <end position="22"/>
    </location>
</feature>